<dbReference type="PANTHER" id="PTHR33184">
    <property type="entry name" value="PROTEIN TAPETUM DETERMINANT 1-LIKE-RELATED"/>
    <property type="match status" value="1"/>
</dbReference>
<dbReference type="GO" id="GO:0001709">
    <property type="term" value="P:cell fate determination"/>
    <property type="evidence" value="ECO:0007669"/>
    <property type="project" value="TreeGrafter"/>
</dbReference>
<reference evidence="2 3" key="1">
    <citation type="journal article" date="2021" name="Nat. Commun.">
        <title>Incipient diploidization of the medicinal plant Perilla within 10,000 years.</title>
        <authorList>
            <person name="Zhang Y."/>
            <person name="Shen Q."/>
            <person name="Leng L."/>
            <person name="Zhang D."/>
            <person name="Chen S."/>
            <person name="Shi Y."/>
            <person name="Ning Z."/>
            <person name="Chen S."/>
        </authorList>
    </citation>
    <scope>NUCLEOTIDE SEQUENCE [LARGE SCALE GENOMIC DNA]</scope>
    <source>
        <strain evidence="3">cv. PC099</strain>
    </source>
</reference>
<proteinExistence type="predicted"/>
<accession>A0AAD4JQI0</accession>
<protein>
    <submittedName>
        <fullName evidence="2">Tapetum determinant protein</fullName>
    </submittedName>
</protein>
<evidence type="ECO:0000313" key="2">
    <source>
        <dbReference type="EMBL" id="KAH6837726.1"/>
    </source>
</evidence>
<organism evidence="2 3">
    <name type="scientific">Perilla frutescens var. hirtella</name>
    <name type="common">Perilla citriodora</name>
    <name type="synonym">Perilla setoyensis</name>
    <dbReference type="NCBI Taxonomy" id="608512"/>
    <lineage>
        <taxon>Eukaryota</taxon>
        <taxon>Viridiplantae</taxon>
        <taxon>Streptophyta</taxon>
        <taxon>Embryophyta</taxon>
        <taxon>Tracheophyta</taxon>
        <taxon>Spermatophyta</taxon>
        <taxon>Magnoliopsida</taxon>
        <taxon>eudicotyledons</taxon>
        <taxon>Gunneridae</taxon>
        <taxon>Pentapetalae</taxon>
        <taxon>asterids</taxon>
        <taxon>lamiids</taxon>
        <taxon>Lamiales</taxon>
        <taxon>Lamiaceae</taxon>
        <taxon>Nepetoideae</taxon>
        <taxon>Elsholtzieae</taxon>
        <taxon>Perilla</taxon>
    </lineage>
</organism>
<dbReference type="InterPro" id="IPR040361">
    <property type="entry name" value="TPD1"/>
</dbReference>
<dbReference type="Pfam" id="PF24068">
    <property type="entry name" value="TPD1_C"/>
    <property type="match status" value="1"/>
</dbReference>
<dbReference type="Proteomes" id="UP001190926">
    <property type="component" value="Unassembled WGS sequence"/>
</dbReference>
<dbReference type="PANTHER" id="PTHR33184:SF67">
    <property type="entry name" value="PROTEIN TAPETUM DETERMINANT 1"/>
    <property type="match status" value="1"/>
</dbReference>
<keyword evidence="3" id="KW-1185">Reference proteome</keyword>
<sequence>MKPKVYMVCGFASIALLAAVIGINYGSWKPVNGGEAAFPTARKLLNTSNTDRVGSGGEGCSKDSIILNQSQTPPLPSGIPTYTVYIENVCLLAEGCSISDIHLSCGWFSTARTINPTVFRRLGYNDCLVNDGKPLNPGESISFAYADTFAYPLAVSSLICT</sequence>
<gene>
    <name evidence="2" type="ORF">C2S53_018871</name>
</gene>
<dbReference type="AlphaFoldDB" id="A0AAD4JQI0"/>
<comment type="caution">
    <text evidence="2">The sequence shown here is derived from an EMBL/GenBank/DDBJ whole genome shotgun (WGS) entry which is preliminary data.</text>
</comment>
<name>A0AAD4JQI0_PERFH</name>
<dbReference type="EMBL" id="SDAM02000013">
    <property type="protein sequence ID" value="KAH6837726.1"/>
    <property type="molecule type" value="Genomic_DNA"/>
</dbReference>
<evidence type="ECO:0000256" key="1">
    <source>
        <dbReference type="ARBA" id="ARBA00022729"/>
    </source>
</evidence>
<evidence type="ECO:0000313" key="3">
    <source>
        <dbReference type="Proteomes" id="UP001190926"/>
    </source>
</evidence>
<keyword evidence="1" id="KW-0732">Signal</keyword>